<dbReference type="AlphaFoldDB" id="A0A9X1XCR7"/>
<proteinExistence type="predicted"/>
<protein>
    <submittedName>
        <fullName evidence="2">YrdB family protein</fullName>
    </submittedName>
</protein>
<feature type="transmembrane region" description="Helical" evidence="1">
    <location>
        <begin position="67"/>
        <end position="85"/>
    </location>
</feature>
<keyword evidence="1" id="KW-0812">Transmembrane</keyword>
<accession>A0A9X1XCR7</accession>
<comment type="caution">
    <text evidence="2">The sequence shown here is derived from an EMBL/GenBank/DDBJ whole genome shotgun (WGS) entry which is preliminary data.</text>
</comment>
<keyword evidence="1" id="KW-1133">Transmembrane helix</keyword>
<dbReference type="EMBL" id="JAIWJX010000002">
    <property type="protein sequence ID" value="MCK6258306.1"/>
    <property type="molecule type" value="Genomic_DNA"/>
</dbReference>
<name>A0A9X1XCR7_9BACL</name>
<feature type="transmembrane region" description="Helical" evidence="1">
    <location>
        <begin position="7"/>
        <end position="28"/>
    </location>
</feature>
<evidence type="ECO:0000313" key="3">
    <source>
        <dbReference type="Proteomes" id="UP001139011"/>
    </source>
</evidence>
<evidence type="ECO:0000256" key="1">
    <source>
        <dbReference type="SAM" id="Phobius"/>
    </source>
</evidence>
<reference evidence="2" key="1">
    <citation type="submission" date="2021-09" db="EMBL/GenBank/DDBJ databases">
        <title>Genome analysis of Fictibacillus sp. KIGAM418 isolated from marine sediment.</title>
        <authorList>
            <person name="Seo M.-J."/>
            <person name="Cho E.-S."/>
            <person name="Hwang C.Y."/>
        </authorList>
    </citation>
    <scope>NUCLEOTIDE SEQUENCE</scope>
    <source>
        <strain evidence="2">KIGAM418</strain>
    </source>
</reference>
<dbReference type="Pfam" id="PF10823">
    <property type="entry name" value="DUF2568"/>
    <property type="match status" value="1"/>
</dbReference>
<organism evidence="2 3">
    <name type="scientific">Fictibacillus marinisediminis</name>
    <dbReference type="NCBI Taxonomy" id="2878389"/>
    <lineage>
        <taxon>Bacteria</taxon>
        <taxon>Bacillati</taxon>
        <taxon>Bacillota</taxon>
        <taxon>Bacilli</taxon>
        <taxon>Bacillales</taxon>
        <taxon>Fictibacillaceae</taxon>
        <taxon>Fictibacillus</taxon>
    </lineage>
</organism>
<evidence type="ECO:0000313" key="2">
    <source>
        <dbReference type="EMBL" id="MCK6258306.1"/>
    </source>
</evidence>
<feature type="transmembrane region" description="Helical" evidence="1">
    <location>
        <begin position="34"/>
        <end position="55"/>
    </location>
</feature>
<keyword evidence="1" id="KW-0472">Membrane</keyword>
<dbReference type="InterPro" id="IPR021214">
    <property type="entry name" value="DUF2568"/>
</dbReference>
<gene>
    <name evidence="2" type="ORF">LCY76_17165</name>
</gene>
<dbReference type="RefSeq" id="WP_248253627.1">
    <property type="nucleotide sequence ID" value="NZ_JAIWJX010000002.1"/>
</dbReference>
<dbReference type="Proteomes" id="UP001139011">
    <property type="component" value="Unassembled WGS sequence"/>
</dbReference>
<keyword evidence="3" id="KW-1185">Reference proteome</keyword>
<sequence length="111" mass="12173">MAILGPFLLGVLFLSELFVLGAFGYWGFHMVSGFSKYVLCLVAPLLVAIFWGMLLSPKASIPIPISLRTLLQLTVFAAGAFALYTSGHSKSALIFFLIASIDLLLIRFFRL</sequence>
<feature type="transmembrane region" description="Helical" evidence="1">
    <location>
        <begin position="91"/>
        <end position="109"/>
    </location>
</feature>